<keyword evidence="11" id="KW-1185">Reference proteome</keyword>
<keyword evidence="1" id="KW-0813">Transport</keyword>
<proteinExistence type="inferred from homology"/>
<organism evidence="10 11">
    <name type="scientific">Microvirga alba</name>
    <dbReference type="NCBI Taxonomy" id="2791025"/>
    <lineage>
        <taxon>Bacteria</taxon>
        <taxon>Pseudomonadati</taxon>
        <taxon>Pseudomonadota</taxon>
        <taxon>Alphaproteobacteria</taxon>
        <taxon>Hyphomicrobiales</taxon>
        <taxon>Methylobacteriaceae</taxon>
        <taxon>Microvirga</taxon>
    </lineage>
</organism>
<feature type="domain" description="BFD-like [2Fe-2S]-binding" evidence="9">
    <location>
        <begin position="2"/>
        <end position="53"/>
    </location>
</feature>
<evidence type="ECO:0000259" key="9">
    <source>
        <dbReference type="Pfam" id="PF04324"/>
    </source>
</evidence>
<dbReference type="PANTHER" id="PTHR37424:SF1">
    <property type="entry name" value="BACTERIOFERRITIN-ASSOCIATED FERREDOXIN"/>
    <property type="match status" value="1"/>
</dbReference>
<evidence type="ECO:0000256" key="2">
    <source>
        <dbReference type="ARBA" id="ARBA00022714"/>
    </source>
</evidence>
<evidence type="ECO:0000256" key="1">
    <source>
        <dbReference type="ARBA" id="ARBA00022448"/>
    </source>
</evidence>
<gene>
    <name evidence="10" type="ORF">I2H38_16510</name>
</gene>
<dbReference type="InterPro" id="IPR007419">
    <property type="entry name" value="BFD-like_2Fe2S-bd_dom"/>
</dbReference>
<comment type="caution">
    <text evidence="10">The sequence shown here is derived from an EMBL/GenBank/DDBJ whole genome shotgun (WGS) entry which is preliminary data.</text>
</comment>
<evidence type="ECO:0000256" key="6">
    <source>
        <dbReference type="ARBA" id="ARBA00023014"/>
    </source>
</evidence>
<evidence type="ECO:0000256" key="4">
    <source>
        <dbReference type="ARBA" id="ARBA00022982"/>
    </source>
</evidence>
<dbReference type="Proteomes" id="UP000599312">
    <property type="component" value="Unassembled WGS sequence"/>
</dbReference>
<accession>A0A931FPG9</accession>
<name>A0A931FPG9_9HYPH</name>
<dbReference type="RefSeq" id="WP_196272969.1">
    <property type="nucleotide sequence ID" value="NZ_JADQDO010000009.1"/>
</dbReference>
<protein>
    <recommendedName>
        <fullName evidence="7">Bacterioferritin-associated ferredoxin</fullName>
    </recommendedName>
</protein>
<keyword evidence="2" id="KW-0001">2Fe-2S</keyword>
<evidence type="ECO:0000313" key="10">
    <source>
        <dbReference type="EMBL" id="MBF9234979.1"/>
    </source>
</evidence>
<dbReference type="EMBL" id="JADQDO010000009">
    <property type="protein sequence ID" value="MBF9234979.1"/>
    <property type="molecule type" value="Genomic_DNA"/>
</dbReference>
<dbReference type="Pfam" id="PF04324">
    <property type="entry name" value="Fer2_BFD"/>
    <property type="match status" value="1"/>
</dbReference>
<dbReference type="Gene3D" id="1.10.10.1100">
    <property type="entry name" value="BFD-like [2Fe-2S]-binding domain"/>
    <property type="match status" value="1"/>
</dbReference>
<keyword evidence="5" id="KW-0408">Iron</keyword>
<keyword evidence="6" id="KW-0411">Iron-sulfur</keyword>
<evidence type="ECO:0000256" key="7">
    <source>
        <dbReference type="ARBA" id="ARBA00039386"/>
    </source>
</evidence>
<evidence type="ECO:0000313" key="11">
    <source>
        <dbReference type="Proteomes" id="UP000599312"/>
    </source>
</evidence>
<dbReference type="AlphaFoldDB" id="A0A931FPG9"/>
<dbReference type="GO" id="GO:0051537">
    <property type="term" value="F:2 iron, 2 sulfur cluster binding"/>
    <property type="evidence" value="ECO:0007669"/>
    <property type="project" value="UniProtKB-KW"/>
</dbReference>
<dbReference type="PANTHER" id="PTHR37424">
    <property type="entry name" value="BACTERIOFERRITIN-ASSOCIATED FERREDOXIN"/>
    <property type="match status" value="1"/>
</dbReference>
<evidence type="ECO:0000256" key="8">
    <source>
        <dbReference type="ARBA" id="ARBA00046332"/>
    </source>
</evidence>
<dbReference type="GO" id="GO:0046872">
    <property type="term" value="F:metal ion binding"/>
    <property type="evidence" value="ECO:0007669"/>
    <property type="project" value="UniProtKB-KW"/>
</dbReference>
<dbReference type="InterPro" id="IPR052371">
    <property type="entry name" value="BFD-associated_ferredoxin"/>
</dbReference>
<keyword evidence="4" id="KW-0249">Electron transport</keyword>
<evidence type="ECO:0000256" key="3">
    <source>
        <dbReference type="ARBA" id="ARBA00022723"/>
    </source>
</evidence>
<keyword evidence="3" id="KW-0479">Metal-binding</keyword>
<reference evidence="10" key="1">
    <citation type="submission" date="2020-11" db="EMBL/GenBank/DDBJ databases">
        <authorList>
            <person name="Kim M.K."/>
        </authorList>
    </citation>
    <scope>NUCLEOTIDE SEQUENCE</scope>
    <source>
        <strain evidence="10">BT350</strain>
    </source>
</reference>
<dbReference type="InterPro" id="IPR041854">
    <property type="entry name" value="BFD-like_2Fe2S-bd_dom_sf"/>
</dbReference>
<sequence length="85" mass="8926">MIVCSCNILSDGDVKACLKPGQDCPRTPAQVYRCLGCSPDCGRCVRTIRAIMDKALAEAGAEPLAACRRGCCPAKLEQAAAEPTL</sequence>
<evidence type="ECO:0000256" key="5">
    <source>
        <dbReference type="ARBA" id="ARBA00023004"/>
    </source>
</evidence>
<comment type="similarity">
    <text evidence="8">Belongs to the Bfd family.</text>
</comment>